<name>A0A7C9TP22_9MICO</name>
<organism evidence="2 3">
    <name type="scientific">Galbitalea soli</name>
    <dbReference type="NCBI Taxonomy" id="1268042"/>
    <lineage>
        <taxon>Bacteria</taxon>
        <taxon>Bacillati</taxon>
        <taxon>Actinomycetota</taxon>
        <taxon>Actinomycetes</taxon>
        <taxon>Micrococcales</taxon>
        <taxon>Microbacteriaceae</taxon>
        <taxon>Galbitalea</taxon>
    </lineage>
</organism>
<proteinExistence type="predicted"/>
<feature type="compositionally biased region" description="Low complexity" evidence="1">
    <location>
        <begin position="163"/>
        <end position="173"/>
    </location>
</feature>
<accession>A0A7C9TP22</accession>
<reference evidence="2 3" key="1">
    <citation type="journal article" date="2014" name="Int. J. Syst. Evol. Microbiol.">
        <title>Description of Galbitalea soli gen. nov., sp. nov., and Frondihabitans sucicola sp. nov.</title>
        <authorList>
            <person name="Kim S.J."/>
            <person name="Lim J.M."/>
            <person name="Ahn J.H."/>
            <person name="Weon H.Y."/>
            <person name="Hamada M."/>
            <person name="Suzuki K."/>
            <person name="Ahn T.Y."/>
            <person name="Kwon S.W."/>
        </authorList>
    </citation>
    <scope>NUCLEOTIDE SEQUENCE [LARGE SCALE GENOMIC DNA]</scope>
    <source>
        <strain evidence="2 3">NBRC 108727</strain>
    </source>
</reference>
<gene>
    <name evidence="2" type="ORF">G3T37_01555</name>
</gene>
<dbReference type="SUPFAM" id="SSF55144">
    <property type="entry name" value="LigT-like"/>
    <property type="match status" value="1"/>
</dbReference>
<dbReference type="RefSeq" id="WP_163471720.1">
    <property type="nucleotide sequence ID" value="NZ_JAAGWZ010000001.1"/>
</dbReference>
<keyword evidence="2" id="KW-0436">Ligase</keyword>
<sequence>MPRFVVIASLTPLVAGDAFTLREWPLHLTVAPTFVTPHDAETLAAALRVVCAFHPPFDVVAGGRDGFGRARDIPVTLIAPNAALTALHEQLMTELAGVGVDFDDPDFTGPGYRPHVTVRHHTELASGTVISIRHLALVDMAPEGDTRERRVVWAHDLARRDSGAGPDASAGGSCREVSPGDW</sequence>
<evidence type="ECO:0000256" key="1">
    <source>
        <dbReference type="SAM" id="MobiDB-lite"/>
    </source>
</evidence>
<dbReference type="EMBL" id="JAAGWZ010000001">
    <property type="protein sequence ID" value="NEM90039.1"/>
    <property type="molecule type" value="Genomic_DNA"/>
</dbReference>
<dbReference type="Pfam" id="PF13563">
    <property type="entry name" value="2_5_RNA_ligase2"/>
    <property type="match status" value="1"/>
</dbReference>
<dbReference type="GO" id="GO:0016874">
    <property type="term" value="F:ligase activity"/>
    <property type="evidence" value="ECO:0007669"/>
    <property type="project" value="UniProtKB-KW"/>
</dbReference>
<protein>
    <submittedName>
        <fullName evidence="2">2'-5' RNA ligase family protein</fullName>
    </submittedName>
</protein>
<dbReference type="Gene3D" id="3.90.1140.10">
    <property type="entry name" value="Cyclic phosphodiesterase"/>
    <property type="match status" value="1"/>
</dbReference>
<keyword evidence="3" id="KW-1185">Reference proteome</keyword>
<dbReference type="AlphaFoldDB" id="A0A7C9TP22"/>
<comment type="caution">
    <text evidence="2">The sequence shown here is derived from an EMBL/GenBank/DDBJ whole genome shotgun (WGS) entry which is preliminary data.</text>
</comment>
<feature type="region of interest" description="Disordered" evidence="1">
    <location>
        <begin position="161"/>
        <end position="182"/>
    </location>
</feature>
<dbReference type="InterPro" id="IPR009097">
    <property type="entry name" value="Cyclic_Pdiesterase"/>
</dbReference>
<dbReference type="Proteomes" id="UP000479756">
    <property type="component" value="Unassembled WGS sequence"/>
</dbReference>
<evidence type="ECO:0000313" key="2">
    <source>
        <dbReference type="EMBL" id="NEM90039.1"/>
    </source>
</evidence>
<evidence type="ECO:0000313" key="3">
    <source>
        <dbReference type="Proteomes" id="UP000479756"/>
    </source>
</evidence>